<organism evidence="2">
    <name type="scientific">Anopheles coluzzii</name>
    <name type="common">African malaria mosquito</name>
    <dbReference type="NCBI Taxonomy" id="1518534"/>
    <lineage>
        <taxon>Eukaryota</taxon>
        <taxon>Metazoa</taxon>
        <taxon>Ecdysozoa</taxon>
        <taxon>Arthropoda</taxon>
        <taxon>Hexapoda</taxon>
        <taxon>Insecta</taxon>
        <taxon>Pterygota</taxon>
        <taxon>Neoptera</taxon>
        <taxon>Endopterygota</taxon>
        <taxon>Diptera</taxon>
        <taxon>Nematocera</taxon>
        <taxon>Culicoidea</taxon>
        <taxon>Culicidae</taxon>
        <taxon>Anophelinae</taxon>
        <taxon>Anopheles</taxon>
    </lineage>
</organism>
<keyword evidence="1" id="KW-0812">Transmembrane</keyword>
<proteinExistence type="predicted"/>
<protein>
    <submittedName>
        <fullName evidence="2">Uncharacterized protein</fullName>
    </submittedName>
</protein>
<reference evidence="2" key="1">
    <citation type="submission" date="2022-08" db="UniProtKB">
        <authorList>
            <consortium name="EnsemblMetazoa"/>
        </authorList>
    </citation>
    <scope>IDENTIFICATION</scope>
</reference>
<feature type="transmembrane region" description="Helical" evidence="1">
    <location>
        <begin position="149"/>
        <end position="173"/>
    </location>
</feature>
<dbReference type="EnsemblMetazoa" id="ACOM037858-RA">
    <property type="protein sequence ID" value="ACOM037858-PA.1"/>
    <property type="gene ID" value="ACOM037858"/>
</dbReference>
<feature type="transmembrane region" description="Helical" evidence="1">
    <location>
        <begin position="67"/>
        <end position="87"/>
    </location>
</feature>
<accession>A0A8W7PU33</accession>
<dbReference type="Proteomes" id="UP000075882">
    <property type="component" value="Unassembled WGS sequence"/>
</dbReference>
<sequence length="175" mass="18408">MNIGKIPMKSSGLYETELRGDDGSVQTSDELSELSVVVPDALPDAAEVGYVLAADPGPAGAGRKVRLVVVVVVVLLLLVVMVLLLLVRAGHVVEVLEQIVDDELVALEVVLAADATEQPVGTAAATVVQGTGQASAIQQRPLMVRMVQMMVIVVLLVLLLLLLQMMVMVVVLVPV</sequence>
<keyword evidence="1" id="KW-1133">Transmembrane helix</keyword>
<dbReference type="AlphaFoldDB" id="A0A8W7PU33"/>
<evidence type="ECO:0000256" key="1">
    <source>
        <dbReference type="SAM" id="Phobius"/>
    </source>
</evidence>
<name>A0A8W7PU33_ANOCL</name>
<evidence type="ECO:0000313" key="2">
    <source>
        <dbReference type="EnsemblMetazoa" id="ACOM037858-PA.1"/>
    </source>
</evidence>
<keyword evidence="1" id="KW-0472">Membrane</keyword>